<reference evidence="8" key="1">
    <citation type="submission" date="2021-05" db="EMBL/GenBank/DDBJ databases">
        <title>Encephalitozoon hellem ATCC 50604 Complete Genome.</title>
        <authorList>
            <person name="Mascarenhas dos Santos A.C."/>
            <person name="Julian A.T."/>
            <person name="Pombert J.-F."/>
        </authorList>
    </citation>
    <scope>NUCLEOTIDE SEQUENCE</scope>
    <source>
        <strain evidence="8">ATCC 50604</strain>
    </source>
</reference>
<feature type="domain" description="DDH" evidence="6">
    <location>
        <begin position="27"/>
        <end position="177"/>
    </location>
</feature>
<evidence type="ECO:0000313" key="8">
    <source>
        <dbReference type="EMBL" id="UTX43140.1"/>
    </source>
</evidence>
<dbReference type="GO" id="GO:0005737">
    <property type="term" value="C:cytoplasm"/>
    <property type="evidence" value="ECO:0007669"/>
    <property type="project" value="InterPro"/>
</dbReference>
<organism evidence="8 9">
    <name type="scientific">Encephalitozoon hellem</name>
    <name type="common">Microsporidian parasite</name>
    <dbReference type="NCBI Taxonomy" id="27973"/>
    <lineage>
        <taxon>Eukaryota</taxon>
        <taxon>Fungi</taxon>
        <taxon>Fungi incertae sedis</taxon>
        <taxon>Microsporidia</taxon>
        <taxon>Unikaryonidae</taxon>
        <taxon>Encephalitozoon</taxon>
    </lineage>
</organism>
<feature type="domain" description="DHHA2" evidence="7">
    <location>
        <begin position="248"/>
        <end position="383"/>
    </location>
</feature>
<proteinExistence type="predicted"/>
<dbReference type="Gene3D" id="3.90.1640.10">
    <property type="entry name" value="inorganic pyrophosphatase (n-terminal core)"/>
    <property type="match status" value="1"/>
</dbReference>
<evidence type="ECO:0000256" key="1">
    <source>
        <dbReference type="ARBA" id="ARBA00001936"/>
    </source>
</evidence>
<comment type="cofactor">
    <cofactor evidence="1">
        <name>Mn(2+)</name>
        <dbReference type="ChEBI" id="CHEBI:29035"/>
    </cofactor>
</comment>
<feature type="coiled-coil region" evidence="5">
    <location>
        <begin position="225"/>
        <end position="259"/>
    </location>
</feature>
<protein>
    <submittedName>
        <fullName evidence="8">Exopolyphosphatase</fullName>
    </submittedName>
</protein>
<evidence type="ECO:0000256" key="4">
    <source>
        <dbReference type="ARBA" id="ARBA00023211"/>
    </source>
</evidence>
<evidence type="ECO:0000313" key="9">
    <source>
        <dbReference type="Proteomes" id="UP001059546"/>
    </source>
</evidence>
<dbReference type="SUPFAM" id="SSF64182">
    <property type="entry name" value="DHH phosphoesterases"/>
    <property type="match status" value="1"/>
</dbReference>
<sequence length="396" mass="45382">MDLLKEKLKLFFEANKEKIRHKEVLIAMGNEACDLDSFISSLVVAYAEDAIHVVNMRKEVFLSKGEITWVCREFGIDVNDLIFLSKPTLHFSSKARKIGAYFDSGGKEYPVCGKKIKLLLTDHNQPVEELEDCKVELIIDHHMVEKNIFPAKRIYVDLDVGSATTLVSKYLGEDLSRKNHHHTSSPSLQGDKVKEALCSAFARLLLIPILIDTGFLKKRTSVFDIVEYRRLKEMANIKKKELKEVIRALKKARKNDHEQETDLILQKDFKTFHYKSFTFGGSTVKYPFEAWVDREGKSISGLPEEKTGIALMMEIENFRKAMGLDFFFVATKAKGTRNIIFANFPFLKQIVAEKEMKNIDYKGLEYYSASKSLTRKILVPEIIKAIDKCTHGPERN</sequence>
<evidence type="ECO:0000259" key="7">
    <source>
        <dbReference type="Pfam" id="PF02833"/>
    </source>
</evidence>
<keyword evidence="4" id="KW-0464">Manganese</keyword>
<evidence type="ECO:0000256" key="5">
    <source>
        <dbReference type="SAM" id="Coils"/>
    </source>
</evidence>
<evidence type="ECO:0000256" key="3">
    <source>
        <dbReference type="ARBA" id="ARBA00022801"/>
    </source>
</evidence>
<dbReference type="Pfam" id="PF01368">
    <property type="entry name" value="DHH"/>
    <property type="match status" value="1"/>
</dbReference>
<accession>A0A9Q9C402</accession>
<evidence type="ECO:0000259" key="6">
    <source>
        <dbReference type="Pfam" id="PF01368"/>
    </source>
</evidence>
<dbReference type="GO" id="GO:0016462">
    <property type="term" value="F:pyrophosphatase activity"/>
    <property type="evidence" value="ECO:0007669"/>
    <property type="project" value="InterPro"/>
</dbReference>
<dbReference type="InterPro" id="IPR004097">
    <property type="entry name" value="DHHA2"/>
</dbReference>
<dbReference type="Proteomes" id="UP001059546">
    <property type="component" value="Chromosome V"/>
</dbReference>
<dbReference type="InterPro" id="IPR038763">
    <property type="entry name" value="DHH_sf"/>
</dbReference>
<evidence type="ECO:0000256" key="2">
    <source>
        <dbReference type="ARBA" id="ARBA00022723"/>
    </source>
</evidence>
<keyword evidence="2" id="KW-0479">Metal-binding</keyword>
<gene>
    <name evidence="8" type="ORF">GPU96_05g08790</name>
</gene>
<dbReference type="Pfam" id="PF02833">
    <property type="entry name" value="DHHA2"/>
    <property type="match status" value="1"/>
</dbReference>
<dbReference type="AlphaFoldDB" id="A0A9Q9C402"/>
<name>A0A9Q9C402_ENCHE</name>
<dbReference type="PANTHER" id="PTHR12112">
    <property type="entry name" value="BNIP - RELATED"/>
    <property type="match status" value="1"/>
</dbReference>
<keyword evidence="5" id="KW-0175">Coiled coil</keyword>
<dbReference type="PANTHER" id="PTHR12112:SF22">
    <property type="entry name" value="MANGANESE-DEPENDENT INORGANIC PYROPHOSPHATASE-RELATED"/>
    <property type="match status" value="1"/>
</dbReference>
<dbReference type="InterPro" id="IPR001667">
    <property type="entry name" value="DDH_dom"/>
</dbReference>
<keyword evidence="3" id="KW-0378">Hydrolase</keyword>
<dbReference type="EMBL" id="CP075151">
    <property type="protein sequence ID" value="UTX43140.1"/>
    <property type="molecule type" value="Genomic_DNA"/>
</dbReference>